<name>A0ABR5IX36_9ACTN</name>
<evidence type="ECO:0000313" key="2">
    <source>
        <dbReference type="EMBL" id="KOG85700.1"/>
    </source>
</evidence>
<proteinExistence type="predicted"/>
<feature type="chain" id="PRO_5046540580" description="Secreted protein" evidence="1">
    <location>
        <begin position="31"/>
        <end position="132"/>
    </location>
</feature>
<gene>
    <name evidence="2" type="ORF">ADK38_35225</name>
</gene>
<accession>A0ABR5IX36</accession>
<keyword evidence="3" id="KW-1185">Reference proteome</keyword>
<dbReference type="EMBL" id="LGUT01003256">
    <property type="protein sequence ID" value="KOG85700.1"/>
    <property type="molecule type" value="Genomic_DNA"/>
</dbReference>
<feature type="signal peptide" evidence="1">
    <location>
        <begin position="1"/>
        <end position="30"/>
    </location>
</feature>
<dbReference type="RefSeq" id="WP_030881059.1">
    <property type="nucleotide sequence ID" value="NZ_JBIRHZ010000009.1"/>
</dbReference>
<organism evidence="2 3">
    <name type="scientific">Streptomyces varsoviensis</name>
    <dbReference type="NCBI Taxonomy" id="67373"/>
    <lineage>
        <taxon>Bacteria</taxon>
        <taxon>Bacillati</taxon>
        <taxon>Actinomycetota</taxon>
        <taxon>Actinomycetes</taxon>
        <taxon>Kitasatosporales</taxon>
        <taxon>Streptomycetaceae</taxon>
        <taxon>Streptomyces</taxon>
    </lineage>
</organism>
<comment type="caution">
    <text evidence="2">The sequence shown here is derived from an EMBL/GenBank/DDBJ whole genome shotgun (WGS) entry which is preliminary data.</text>
</comment>
<keyword evidence="1" id="KW-0732">Signal</keyword>
<dbReference type="Proteomes" id="UP000037020">
    <property type="component" value="Unassembled WGS sequence"/>
</dbReference>
<reference evidence="2 3" key="1">
    <citation type="submission" date="2015-07" db="EMBL/GenBank/DDBJ databases">
        <authorList>
            <person name="Ju K.-S."/>
            <person name="Doroghazi J.R."/>
            <person name="Metcalf W.W."/>
        </authorList>
    </citation>
    <scope>NUCLEOTIDE SEQUENCE [LARGE SCALE GENOMIC DNA]</scope>
    <source>
        <strain evidence="2 3">NRRL B-3589</strain>
    </source>
</reference>
<evidence type="ECO:0000313" key="3">
    <source>
        <dbReference type="Proteomes" id="UP000037020"/>
    </source>
</evidence>
<evidence type="ECO:0000256" key="1">
    <source>
        <dbReference type="SAM" id="SignalP"/>
    </source>
</evidence>
<sequence length="132" mass="14107">MQRITSLVAAPAAALALASAAMLGASPANASPANAPQARAATVCEAIADGNEAKTADGWRALTEWNVSCTEDRTVRVEIEYMDGRTAKKEQRVAAGTTWKDADFLPTAKGVNCIVYFFEDGQPLTHYTITWD</sequence>
<protein>
    <recommendedName>
        <fullName evidence="4">Secreted protein</fullName>
    </recommendedName>
</protein>
<evidence type="ECO:0008006" key="4">
    <source>
        <dbReference type="Google" id="ProtNLM"/>
    </source>
</evidence>